<dbReference type="GeneTree" id="ENSGT00390000013374"/>
<evidence type="ECO:0000313" key="2">
    <source>
        <dbReference type="Ensembl" id="ENSTMTP00000005271.1"/>
    </source>
</evidence>
<dbReference type="Ensembl" id="ENSTMTT00000005444.1">
    <property type="protein sequence ID" value="ENSTMTP00000005271.1"/>
    <property type="gene ID" value="ENSTMTG00000003921.1"/>
</dbReference>
<reference evidence="2" key="1">
    <citation type="submission" date="2025-08" db="UniProtKB">
        <authorList>
            <consortium name="Ensembl"/>
        </authorList>
    </citation>
    <scope>IDENTIFICATION</scope>
</reference>
<sequence>MREPSTQWVSAAHGSTPACGALTSAASTPARSKMAEWVPALRSCLRMSRAAAGADFFGFSHPAVHNLIQSCPGARKCGAYRWVRFEVCRPGDGQVPQGLPDNCAATDFQSFRRRAQEEEERDRGGGGAGGRALGLTPAQAFTSPCSYEEVFLSRPLESPGHGSPDGSDD</sequence>
<dbReference type="InterPro" id="IPR003889">
    <property type="entry name" value="FYrich_C"/>
</dbReference>
<feature type="region of interest" description="Disordered" evidence="1">
    <location>
        <begin position="114"/>
        <end position="137"/>
    </location>
</feature>
<evidence type="ECO:0000313" key="3">
    <source>
        <dbReference type="Proteomes" id="UP000472274"/>
    </source>
</evidence>
<accession>A0A674I7A5</accession>
<dbReference type="Gene3D" id="3.30.160.360">
    <property type="match status" value="1"/>
</dbReference>
<organism evidence="2 3">
    <name type="scientific">Terrapene triunguis</name>
    <name type="common">Three-toed box turtle</name>
    <dbReference type="NCBI Taxonomy" id="2587831"/>
    <lineage>
        <taxon>Eukaryota</taxon>
        <taxon>Metazoa</taxon>
        <taxon>Chordata</taxon>
        <taxon>Craniata</taxon>
        <taxon>Vertebrata</taxon>
        <taxon>Euteleostomi</taxon>
        <taxon>Archelosauria</taxon>
        <taxon>Testudinata</taxon>
        <taxon>Testudines</taxon>
        <taxon>Cryptodira</taxon>
        <taxon>Durocryptodira</taxon>
        <taxon>Testudinoidea</taxon>
        <taxon>Emydidae</taxon>
        <taxon>Terrapene</taxon>
    </lineage>
</organism>
<dbReference type="Pfam" id="PF05965">
    <property type="entry name" value="FYRC"/>
    <property type="match status" value="1"/>
</dbReference>
<reference evidence="2" key="2">
    <citation type="submission" date="2025-09" db="UniProtKB">
        <authorList>
            <consortium name="Ensembl"/>
        </authorList>
    </citation>
    <scope>IDENTIFICATION</scope>
</reference>
<protein>
    <submittedName>
        <fullName evidence="2">Uncharacterized protein</fullName>
    </submittedName>
</protein>
<evidence type="ECO:0000256" key="1">
    <source>
        <dbReference type="SAM" id="MobiDB-lite"/>
    </source>
</evidence>
<name>A0A674I7A5_9SAUR</name>
<dbReference type="AlphaFoldDB" id="A0A674I7A5"/>
<keyword evidence="3" id="KW-1185">Reference proteome</keyword>
<dbReference type="Proteomes" id="UP000472274">
    <property type="component" value="Unplaced"/>
</dbReference>
<proteinExistence type="predicted"/>
<dbReference type="PROSITE" id="PS51543">
    <property type="entry name" value="FYRC"/>
    <property type="match status" value="1"/>
</dbReference>
<gene>
    <name evidence="2" type="primary">TBRG1</name>
</gene>
<dbReference type="GO" id="GO:0005634">
    <property type="term" value="C:nucleus"/>
    <property type="evidence" value="ECO:0007669"/>
    <property type="project" value="InterPro"/>
</dbReference>
<dbReference type="InParanoid" id="A0A674I7A5"/>